<accession>A0ABX1M2Z7</accession>
<dbReference type="InterPro" id="IPR036397">
    <property type="entry name" value="RNaseH_sf"/>
</dbReference>
<feature type="domain" description="Tc1-like transposase DDE" evidence="1">
    <location>
        <begin position="6"/>
        <end position="43"/>
    </location>
</feature>
<protein>
    <recommendedName>
        <fullName evidence="1">Tc1-like transposase DDE domain-containing protein</fullName>
    </recommendedName>
</protein>
<dbReference type="Proteomes" id="UP000762253">
    <property type="component" value="Unassembled WGS sequence"/>
</dbReference>
<comment type="caution">
    <text evidence="2">The sequence shown here is derived from an EMBL/GenBank/DDBJ whole genome shotgun (WGS) entry which is preliminary data.</text>
</comment>
<keyword evidence="3" id="KW-1185">Reference proteome</keyword>
<evidence type="ECO:0000313" key="3">
    <source>
        <dbReference type="Proteomes" id="UP000762253"/>
    </source>
</evidence>
<name>A0ABX1M2Z7_9CYAN</name>
<evidence type="ECO:0000313" key="2">
    <source>
        <dbReference type="EMBL" id="NMF61873.1"/>
    </source>
</evidence>
<reference evidence="2 3" key="1">
    <citation type="submission" date="2018-06" db="EMBL/GenBank/DDBJ databases">
        <title>Comparative genomics of Brasilonema spp. strains.</title>
        <authorList>
            <person name="Alvarenga D.O."/>
            <person name="Fiore M.F."/>
            <person name="Varani A.M."/>
        </authorList>
    </citation>
    <scope>NUCLEOTIDE SEQUENCE [LARGE SCALE GENOMIC DNA]</scope>
    <source>
        <strain evidence="2 3">UFV-OR1</strain>
    </source>
</reference>
<gene>
    <name evidence="2" type="ORF">DP115_03335</name>
</gene>
<dbReference type="Pfam" id="PF13358">
    <property type="entry name" value="DDE_3"/>
    <property type="match status" value="1"/>
</dbReference>
<proteinExistence type="predicted"/>
<dbReference type="InterPro" id="IPR038717">
    <property type="entry name" value="Tc1-like_DDE_dom"/>
</dbReference>
<evidence type="ECO:0000259" key="1">
    <source>
        <dbReference type="Pfam" id="PF13358"/>
    </source>
</evidence>
<organism evidence="2 3">
    <name type="scientific">Brasilonema octagenarum UFV-OR1</name>
    <dbReference type="NCBI Taxonomy" id="417115"/>
    <lineage>
        <taxon>Bacteria</taxon>
        <taxon>Bacillati</taxon>
        <taxon>Cyanobacteriota</taxon>
        <taxon>Cyanophyceae</taxon>
        <taxon>Nostocales</taxon>
        <taxon>Scytonemataceae</taxon>
        <taxon>Brasilonema</taxon>
        <taxon>Octagenarum group</taxon>
    </lineage>
</organism>
<dbReference type="EMBL" id="QMEC01000008">
    <property type="protein sequence ID" value="NMF61873.1"/>
    <property type="molecule type" value="Genomic_DNA"/>
</dbReference>
<sequence length="55" mass="6342">MSAGCWFVVAYFPPYSPDLNKIEPCWSWLKSPIRKQLEDFPTLRAAMEHILSLAS</sequence>
<dbReference type="Gene3D" id="3.30.420.10">
    <property type="entry name" value="Ribonuclease H-like superfamily/Ribonuclease H"/>
    <property type="match status" value="1"/>
</dbReference>